<reference evidence="3" key="1">
    <citation type="journal article" date="2019" name="Int. J. Syst. Evol. Microbiol.">
        <title>The Global Catalogue of Microorganisms (GCM) 10K type strain sequencing project: providing services to taxonomists for standard genome sequencing and annotation.</title>
        <authorList>
            <consortium name="The Broad Institute Genomics Platform"/>
            <consortium name="The Broad Institute Genome Sequencing Center for Infectious Disease"/>
            <person name="Wu L."/>
            <person name="Ma J."/>
        </authorList>
    </citation>
    <scope>NUCLEOTIDE SEQUENCE [LARGE SCALE GENOMIC DNA]</scope>
    <source>
        <strain evidence="3">NBRC 112502</strain>
    </source>
</reference>
<dbReference type="SUPFAM" id="SSF47598">
    <property type="entry name" value="Ribbon-helix-helix"/>
    <property type="match status" value="1"/>
</dbReference>
<dbReference type="InterPro" id="IPR053853">
    <property type="entry name" value="FitA-like_RHH"/>
</dbReference>
<dbReference type="InterPro" id="IPR010985">
    <property type="entry name" value="Ribbon_hlx_hlx"/>
</dbReference>
<dbReference type="RefSeq" id="WP_284257648.1">
    <property type="nucleotide sequence ID" value="NZ_BSOS01000043.1"/>
</dbReference>
<evidence type="ECO:0000313" key="2">
    <source>
        <dbReference type="EMBL" id="GLR66948.1"/>
    </source>
</evidence>
<dbReference type="InterPro" id="IPR013321">
    <property type="entry name" value="Arc_rbn_hlx_hlx"/>
</dbReference>
<dbReference type="Pfam" id="PF22513">
    <property type="entry name" value="FitA-like_RHH"/>
    <property type="match status" value="1"/>
</dbReference>
<gene>
    <name evidence="2" type="ORF">GCM10010909_16280</name>
</gene>
<accession>A0ABQ6A9P0</accession>
<keyword evidence="3" id="KW-1185">Reference proteome</keyword>
<dbReference type="Gene3D" id="1.10.1220.10">
    <property type="entry name" value="Met repressor-like"/>
    <property type="match status" value="1"/>
</dbReference>
<name>A0ABQ6A9P0_9PROT</name>
<evidence type="ECO:0000313" key="3">
    <source>
        <dbReference type="Proteomes" id="UP001156641"/>
    </source>
</evidence>
<comment type="caution">
    <text evidence="2">The sequence shown here is derived from an EMBL/GenBank/DDBJ whole genome shotgun (WGS) entry which is preliminary data.</text>
</comment>
<protein>
    <submittedName>
        <fullName evidence="2">Plasmid stabilization protein</fullName>
    </submittedName>
</protein>
<organism evidence="2 3">
    <name type="scientific">Acidocella aquatica</name>
    <dbReference type="NCBI Taxonomy" id="1922313"/>
    <lineage>
        <taxon>Bacteria</taxon>
        <taxon>Pseudomonadati</taxon>
        <taxon>Pseudomonadota</taxon>
        <taxon>Alphaproteobacteria</taxon>
        <taxon>Acetobacterales</taxon>
        <taxon>Acidocellaceae</taxon>
        <taxon>Acidocella</taxon>
    </lineage>
</organism>
<evidence type="ECO:0000259" key="1">
    <source>
        <dbReference type="Pfam" id="PF22513"/>
    </source>
</evidence>
<dbReference type="EMBL" id="BSOS01000043">
    <property type="protein sequence ID" value="GLR66948.1"/>
    <property type="molecule type" value="Genomic_DNA"/>
</dbReference>
<sequence length="82" mass="9060">MASITIRNLDDSLKSRLRVQAAVHGRSMEDEARDIIRSALNHEPKRQANLATAIRARFAPLGGVELPAVPRDAMRAPPSFEE</sequence>
<dbReference type="Proteomes" id="UP001156641">
    <property type="component" value="Unassembled WGS sequence"/>
</dbReference>
<feature type="domain" description="Antitoxin FitA-like ribbon-helix-helix" evidence="1">
    <location>
        <begin position="2"/>
        <end position="40"/>
    </location>
</feature>
<proteinExistence type="predicted"/>